<dbReference type="InterPro" id="IPR000792">
    <property type="entry name" value="Tscrpt_reg_LuxR_C"/>
</dbReference>
<reference evidence="7 8" key="1">
    <citation type="submission" date="2014-06" db="EMBL/GenBank/DDBJ databases">
        <authorList>
            <person name="Bishop-Lilly K.A."/>
            <person name="Broomall S.M."/>
            <person name="Chain P.S."/>
            <person name="Chertkov O."/>
            <person name="Coyne S.R."/>
            <person name="Daligault H.E."/>
            <person name="Davenport K.W."/>
            <person name="Erkkila T."/>
            <person name="Frey K.G."/>
            <person name="Gibbons H.S."/>
            <person name="Gu W."/>
            <person name="Jaissle J."/>
            <person name="Johnson S.L."/>
            <person name="Koroleva G.I."/>
            <person name="Ladner J.T."/>
            <person name="Lo C.-C."/>
            <person name="Minogue T.D."/>
            <person name="Munk C."/>
            <person name="Palacios G.F."/>
            <person name="Redden C.L."/>
            <person name="Rosenzweig C.N."/>
            <person name="Scholz M.B."/>
            <person name="Teshima H."/>
            <person name="Xu Y."/>
        </authorList>
    </citation>
    <scope>NUCLEOTIDE SEQUENCE [LARGE SCALE GENOMIC DNA]</scope>
    <source>
        <strain evidence="7 8">DWS 37UF10B-2</strain>
    </source>
</reference>
<evidence type="ECO:0000256" key="4">
    <source>
        <dbReference type="SAM" id="MobiDB-lite"/>
    </source>
</evidence>
<dbReference type="PANTHER" id="PTHR43214">
    <property type="entry name" value="TWO-COMPONENT RESPONSE REGULATOR"/>
    <property type="match status" value="1"/>
</dbReference>
<evidence type="ECO:0000256" key="3">
    <source>
        <dbReference type="PROSITE-ProRule" id="PRU00169"/>
    </source>
</evidence>
<organism evidence="7 8">
    <name type="scientific">Burkholderia cepacia</name>
    <name type="common">Pseudomonas cepacia</name>
    <dbReference type="NCBI Taxonomy" id="292"/>
    <lineage>
        <taxon>Bacteria</taxon>
        <taxon>Pseudomonadati</taxon>
        <taxon>Pseudomonadota</taxon>
        <taxon>Betaproteobacteria</taxon>
        <taxon>Burkholderiales</taxon>
        <taxon>Burkholderiaceae</taxon>
        <taxon>Burkholderia</taxon>
        <taxon>Burkholderia cepacia complex</taxon>
    </lineage>
</organism>
<dbReference type="InterPro" id="IPR001789">
    <property type="entry name" value="Sig_transdc_resp-reg_receiver"/>
</dbReference>
<evidence type="ECO:0000313" key="8">
    <source>
        <dbReference type="Proteomes" id="UP000029575"/>
    </source>
</evidence>
<feature type="modified residue" description="4-aspartylphosphate" evidence="3">
    <location>
        <position position="58"/>
    </location>
</feature>
<gene>
    <name evidence="7" type="ORF">DM43_1852</name>
</gene>
<dbReference type="PROSITE" id="PS50043">
    <property type="entry name" value="HTH_LUXR_2"/>
    <property type="match status" value="1"/>
</dbReference>
<dbReference type="PROSITE" id="PS50110">
    <property type="entry name" value="RESPONSE_REGULATORY"/>
    <property type="match status" value="1"/>
</dbReference>
<evidence type="ECO:0000256" key="2">
    <source>
        <dbReference type="ARBA" id="ARBA00023125"/>
    </source>
</evidence>
<evidence type="ECO:0000256" key="1">
    <source>
        <dbReference type="ARBA" id="ARBA00022553"/>
    </source>
</evidence>
<dbReference type="Pfam" id="PF00196">
    <property type="entry name" value="GerE"/>
    <property type="match status" value="1"/>
</dbReference>
<dbReference type="SUPFAM" id="SSF52172">
    <property type="entry name" value="CheY-like"/>
    <property type="match status" value="1"/>
</dbReference>
<keyword evidence="1 3" id="KW-0597">Phosphoprotein</keyword>
<dbReference type="PANTHER" id="PTHR43214:SF17">
    <property type="entry name" value="TRANSCRIPTIONAL REGULATORY PROTEIN RCSB"/>
    <property type="match status" value="1"/>
</dbReference>
<feature type="domain" description="Response regulatory" evidence="6">
    <location>
        <begin position="7"/>
        <end position="126"/>
    </location>
</feature>
<dbReference type="InterPro" id="IPR036388">
    <property type="entry name" value="WH-like_DNA-bd_sf"/>
</dbReference>
<dbReference type="Proteomes" id="UP000029575">
    <property type="component" value="Unassembled WGS sequence"/>
</dbReference>
<accession>A0AA88YYD4</accession>
<dbReference type="GO" id="GO:0000160">
    <property type="term" value="P:phosphorelay signal transduction system"/>
    <property type="evidence" value="ECO:0007669"/>
    <property type="project" value="InterPro"/>
</dbReference>
<dbReference type="SMART" id="SM00421">
    <property type="entry name" value="HTH_LUXR"/>
    <property type="match status" value="1"/>
</dbReference>
<feature type="compositionally biased region" description="Gly residues" evidence="4">
    <location>
        <begin position="238"/>
        <end position="247"/>
    </location>
</feature>
<dbReference type="AlphaFoldDB" id="A0AA88YYD4"/>
<dbReference type="InterPro" id="IPR011006">
    <property type="entry name" value="CheY-like_superfamily"/>
</dbReference>
<dbReference type="RefSeq" id="WP_034205662.1">
    <property type="nucleotide sequence ID" value="NZ_KN150853.1"/>
</dbReference>
<evidence type="ECO:0000259" key="5">
    <source>
        <dbReference type="PROSITE" id="PS50043"/>
    </source>
</evidence>
<dbReference type="EMBL" id="JPGD01000006">
    <property type="protein sequence ID" value="KGB93131.1"/>
    <property type="molecule type" value="Genomic_DNA"/>
</dbReference>
<dbReference type="CDD" id="cd17535">
    <property type="entry name" value="REC_NarL-like"/>
    <property type="match status" value="1"/>
</dbReference>
<protein>
    <submittedName>
        <fullName evidence="7">Bacterial regulatory s, luxR family protein</fullName>
    </submittedName>
</protein>
<sequence>MGSYQIRVVLADDHPAMLVGVEHGLSSVPTIRLAGKAGNSTELIRLLDDGACDVLVSDYAMPANEHGDGTALFSYLQRHYPDVKLVVLTMLDNAAVVGALVRLGIGCIVSKSDTVDHLIPAIHAAATGGTYYSPSVEKVVRTLSAHSSARFVDQAPALSTREIEVVRLYASGMTINEIADKLSRSKKTISTQKSRAMQKLGIDKDMDLLRYAIENGIVAASGSEGKGGEGGEEADGEATGGNPGAGA</sequence>
<feature type="domain" description="HTH luxR-type" evidence="5">
    <location>
        <begin position="151"/>
        <end position="216"/>
    </location>
</feature>
<dbReference type="GO" id="GO:0003677">
    <property type="term" value="F:DNA binding"/>
    <property type="evidence" value="ECO:0007669"/>
    <property type="project" value="UniProtKB-KW"/>
</dbReference>
<dbReference type="InterPro" id="IPR039420">
    <property type="entry name" value="WalR-like"/>
</dbReference>
<dbReference type="PRINTS" id="PR00038">
    <property type="entry name" value="HTHLUXR"/>
</dbReference>
<keyword evidence="2" id="KW-0238">DNA-binding</keyword>
<dbReference type="CDD" id="cd06170">
    <property type="entry name" value="LuxR_C_like"/>
    <property type="match status" value="1"/>
</dbReference>
<dbReference type="Gene3D" id="3.40.50.2300">
    <property type="match status" value="1"/>
</dbReference>
<dbReference type="InterPro" id="IPR016032">
    <property type="entry name" value="Sig_transdc_resp-reg_C-effctor"/>
</dbReference>
<dbReference type="SUPFAM" id="SSF46894">
    <property type="entry name" value="C-terminal effector domain of the bipartite response regulators"/>
    <property type="match status" value="1"/>
</dbReference>
<name>A0AA88YYD4_BURCE</name>
<comment type="caution">
    <text evidence="7">The sequence shown here is derived from an EMBL/GenBank/DDBJ whole genome shotgun (WGS) entry which is preliminary data.</text>
</comment>
<evidence type="ECO:0000313" key="7">
    <source>
        <dbReference type="EMBL" id="KGB93131.1"/>
    </source>
</evidence>
<proteinExistence type="predicted"/>
<dbReference type="GO" id="GO:0006355">
    <property type="term" value="P:regulation of DNA-templated transcription"/>
    <property type="evidence" value="ECO:0007669"/>
    <property type="project" value="InterPro"/>
</dbReference>
<dbReference type="SMART" id="SM00448">
    <property type="entry name" value="REC"/>
    <property type="match status" value="1"/>
</dbReference>
<evidence type="ECO:0000259" key="6">
    <source>
        <dbReference type="PROSITE" id="PS50110"/>
    </source>
</evidence>
<dbReference type="InterPro" id="IPR058245">
    <property type="entry name" value="NreC/VraR/RcsB-like_REC"/>
</dbReference>
<feature type="region of interest" description="Disordered" evidence="4">
    <location>
        <begin position="220"/>
        <end position="247"/>
    </location>
</feature>
<dbReference type="Pfam" id="PF00072">
    <property type="entry name" value="Response_reg"/>
    <property type="match status" value="1"/>
</dbReference>
<dbReference type="Gene3D" id="1.10.10.10">
    <property type="entry name" value="Winged helix-like DNA-binding domain superfamily/Winged helix DNA-binding domain"/>
    <property type="match status" value="1"/>
</dbReference>